<dbReference type="PROSITE" id="PS51257">
    <property type="entry name" value="PROKAR_LIPOPROTEIN"/>
    <property type="match status" value="1"/>
</dbReference>
<name>A0A7W8CT79_9BACL</name>
<sequence length="72" mass="8107">MILQNKNTLESIHLMAWIQGCFYFAAAHEKPPIAASRELWKETHRQAGLSTRGENGCAYSSTTVLIKKESNK</sequence>
<dbReference type="Proteomes" id="UP000525923">
    <property type="component" value="Unassembled WGS sequence"/>
</dbReference>
<comment type="caution">
    <text evidence="1">The sequence shown here is derived from an EMBL/GenBank/DDBJ whole genome shotgun (WGS) entry which is preliminary data.</text>
</comment>
<reference evidence="1 2" key="1">
    <citation type="submission" date="2020-08" db="EMBL/GenBank/DDBJ databases">
        <title>Genomic Encyclopedia of Type Strains, Phase IV (KMG-IV): sequencing the most valuable type-strain genomes for metagenomic binning, comparative biology and taxonomic classification.</title>
        <authorList>
            <person name="Goeker M."/>
        </authorList>
    </citation>
    <scope>NUCLEOTIDE SEQUENCE [LARGE SCALE GENOMIC DNA]</scope>
    <source>
        <strain evidence="1 2">DSM 15895</strain>
    </source>
</reference>
<dbReference type="AlphaFoldDB" id="A0A7W8CT79"/>
<gene>
    <name evidence="1" type="ORF">HNQ44_002663</name>
</gene>
<proteinExistence type="predicted"/>
<accession>A0A7W8CT79</accession>
<protein>
    <submittedName>
        <fullName evidence="1">Uncharacterized protein</fullName>
    </submittedName>
</protein>
<keyword evidence="2" id="KW-1185">Reference proteome</keyword>
<evidence type="ECO:0000313" key="2">
    <source>
        <dbReference type="Proteomes" id="UP000525923"/>
    </source>
</evidence>
<dbReference type="EMBL" id="JACHHE010000007">
    <property type="protein sequence ID" value="MBB5181198.1"/>
    <property type="molecule type" value="Genomic_DNA"/>
</dbReference>
<organism evidence="1 2">
    <name type="scientific">Planococcus koreensis</name>
    <dbReference type="NCBI Taxonomy" id="112331"/>
    <lineage>
        <taxon>Bacteria</taxon>
        <taxon>Bacillati</taxon>
        <taxon>Bacillota</taxon>
        <taxon>Bacilli</taxon>
        <taxon>Bacillales</taxon>
        <taxon>Caryophanaceae</taxon>
        <taxon>Planococcus</taxon>
    </lineage>
</organism>
<evidence type="ECO:0000313" key="1">
    <source>
        <dbReference type="EMBL" id="MBB5181198.1"/>
    </source>
</evidence>